<dbReference type="RefSeq" id="XP_044721969.1">
    <property type="nucleotide sequence ID" value="XM_044863355.1"/>
</dbReference>
<evidence type="ECO:0000256" key="8">
    <source>
        <dbReference type="ARBA" id="ARBA00022824"/>
    </source>
</evidence>
<feature type="transmembrane region" description="Helical" evidence="12">
    <location>
        <begin position="83"/>
        <end position="104"/>
    </location>
</feature>
<comment type="function">
    <text evidence="1 12">Involved in inositol deacylation of GPI-anchored proteins which plays important roles in the quality control and ER-associated degradation of GPI-anchored proteins.</text>
</comment>
<feature type="domain" description="GPI inositol-deacylase transmembrane" evidence="15">
    <location>
        <begin position="842"/>
        <end position="983"/>
    </location>
</feature>
<evidence type="ECO:0000256" key="5">
    <source>
        <dbReference type="ARBA" id="ARBA00022448"/>
    </source>
</evidence>
<evidence type="ECO:0000259" key="14">
    <source>
        <dbReference type="Pfam" id="PF07819"/>
    </source>
</evidence>
<dbReference type="Pfam" id="PF25140">
    <property type="entry name" value="PGAP1_TMD"/>
    <property type="match status" value="1"/>
</dbReference>
<comment type="caution">
    <text evidence="16">The sequence shown here is derived from an EMBL/GenBank/DDBJ whole genome shotgun (WGS) entry which is preliminary data.</text>
</comment>
<comment type="similarity">
    <text evidence="3 12">Belongs to the GPI inositol-deacylase family.</text>
</comment>
<gene>
    <name evidence="16" type="ORF">HRG_04884</name>
</gene>
<dbReference type="OrthoDB" id="348976at2759"/>
<comment type="subcellular location">
    <subcellularLocation>
        <location evidence="2">Endoplasmic reticulum membrane</location>
        <topology evidence="2">Multi-pass membrane protein</topology>
    </subcellularLocation>
</comment>
<keyword evidence="11 12" id="KW-0472">Membrane</keyword>
<dbReference type="GO" id="GO:0015031">
    <property type="term" value="P:protein transport"/>
    <property type="evidence" value="ECO:0007669"/>
    <property type="project" value="UniProtKB-KW"/>
</dbReference>
<feature type="transmembrane region" description="Helical" evidence="12">
    <location>
        <begin position="880"/>
        <end position="899"/>
    </location>
</feature>
<feature type="transmembrane region" description="Helical" evidence="12">
    <location>
        <begin position="948"/>
        <end position="969"/>
    </location>
</feature>
<dbReference type="PANTHER" id="PTHR15495:SF7">
    <property type="entry name" value="GPI INOSITOL-DEACYLASE"/>
    <property type="match status" value="1"/>
</dbReference>
<dbReference type="GO" id="GO:0005789">
    <property type="term" value="C:endoplasmic reticulum membrane"/>
    <property type="evidence" value="ECO:0007669"/>
    <property type="project" value="UniProtKB-SubCell"/>
</dbReference>
<keyword evidence="9 12" id="KW-0653">Protein transport</keyword>
<dbReference type="SUPFAM" id="SSF53474">
    <property type="entry name" value="alpha/beta-Hydrolases"/>
    <property type="match status" value="1"/>
</dbReference>
<feature type="transmembrane region" description="Helical" evidence="12">
    <location>
        <begin position="781"/>
        <end position="805"/>
    </location>
</feature>
<evidence type="ECO:0000256" key="10">
    <source>
        <dbReference type="ARBA" id="ARBA00022989"/>
    </source>
</evidence>
<dbReference type="Pfam" id="PF25141">
    <property type="entry name" value="PGAP1_2nd"/>
    <property type="match status" value="1"/>
</dbReference>
<sequence length="1012" mass="111539">MTSRSSASTDDGDESFFEPGALDTNRNYFINGHGSGARSRRQSSVDWAPSNGHNGHASSPTVTPAALSQTPLPAAPPAWRGSWSVTLLVLVTAGLGVAILFAILRSLLRHHVEPKGCRMSYMRPSYMHFSSFDTEHTRFATKYSLYLYREQGIDDDNKLHGIPVLFIPGNAGSYKQVRPIAAEAANYFHDALRQDGVSMEAGVRNLDFFTVDFNEDITAFHGQTLLDQAEYLNEAIRYILSLYSDPQRADRDSQLPDPTSVVILGHSMGGVVARAMLIQPNYQPKSINTIITMSAPHARPPVTFDGQIVHIYDEINDYWRSAYAQKWANDNPLWHVTLVSIAGGSLDTVVPSDYASLESLVPETHGFTVFTTGIPTVWTSMDHQAILWCDQFRKVVARALYDIIDVNRASQTKPRADRIRLLKRRLLPGIESATERTILSREATTLLTLGDDSSHIVPAGVRLSLTGSGKQTKPKAHLLPVPPQGSPGVKRFTLLTDASLDEAGANGNLEVLLCSVFTYQPGTTGSAFSTHVDLSGGRALTRLACKNTVSDAIFLPASTPSTRHPFTLDGEQGTRPFTYLQYDPEHLAEHQFIAVIDKAASLPYNFAMAEFSDRADFQKKHETSLAEILTFGLSFSLPADRPIVIDVSIPAVSSALLSFDLEYLNKPYESKFFVNAGQASVSFHGVAPFVPPPLGSREKTGLAFQFWSDPACDWPLEVSLRLDVWGSLGKLYIRYRTALAAFPLLVVTLVLRKQFRVYDETGIFISFSESLDLSLRRSIPLLLLSLTLLSSSLGALSLFGFGPFWSRGNTRPSPATGFHRNELLIGTEDSLFCFLIPVIGIFAYLVACLVQIFTVVRALRIGAFAALTPSHNYYHYAHSILLLMMWVLPVNLPILAVWVRNLAVHWLTPFSSHHNVLSIMPFILLVENLTTGRMVPQITNSLRHVTNVLFFGTALCAAVYGMSHAYLLHYLVNAVAAWLVVLHSISGSWSFTSLGAMFEGNANDARKGDKTP</sequence>
<dbReference type="AlphaFoldDB" id="A0A9P8SJ21"/>
<evidence type="ECO:0000256" key="1">
    <source>
        <dbReference type="ARBA" id="ARBA00003496"/>
    </source>
</evidence>
<dbReference type="GeneID" id="68354013"/>
<dbReference type="InterPro" id="IPR039529">
    <property type="entry name" value="PGAP1/BST1"/>
</dbReference>
<evidence type="ECO:0000256" key="12">
    <source>
        <dbReference type="RuleBase" id="RU365011"/>
    </source>
</evidence>
<accession>A0A9P8SJ21</accession>
<dbReference type="GO" id="GO:0050185">
    <property type="term" value="F:phosphatidylinositol deacylase activity"/>
    <property type="evidence" value="ECO:0007669"/>
    <property type="project" value="TreeGrafter"/>
</dbReference>
<feature type="compositionally biased region" description="Polar residues" evidence="13">
    <location>
        <begin position="51"/>
        <end position="71"/>
    </location>
</feature>
<keyword evidence="8 12" id="KW-0256">Endoplasmic reticulum</keyword>
<evidence type="ECO:0000256" key="3">
    <source>
        <dbReference type="ARBA" id="ARBA00006931"/>
    </source>
</evidence>
<evidence type="ECO:0000256" key="9">
    <source>
        <dbReference type="ARBA" id="ARBA00022927"/>
    </source>
</evidence>
<dbReference type="FunFam" id="3.40.50.1820:FF:000056">
    <property type="entry name" value="GPI inositol-deacylase"/>
    <property type="match status" value="1"/>
</dbReference>
<name>A0A9P8SJ21_9HYPO</name>
<keyword evidence="10 12" id="KW-1133">Transmembrane helix</keyword>
<feature type="transmembrane region" description="Helical" evidence="12">
    <location>
        <begin position="834"/>
        <end position="859"/>
    </location>
</feature>
<dbReference type="PANTHER" id="PTHR15495">
    <property type="entry name" value="NEGATIVE REGULATOR OF VESICLE FORMATION-RELATED"/>
    <property type="match status" value="1"/>
</dbReference>
<feature type="region of interest" description="Disordered" evidence="13">
    <location>
        <begin position="1"/>
        <end position="71"/>
    </location>
</feature>
<evidence type="ECO:0000259" key="15">
    <source>
        <dbReference type="Pfam" id="PF25140"/>
    </source>
</evidence>
<feature type="transmembrane region" description="Helical" evidence="12">
    <location>
        <begin position="975"/>
        <end position="998"/>
    </location>
</feature>
<dbReference type="GO" id="GO:0006888">
    <property type="term" value="P:endoplasmic reticulum to Golgi vesicle-mediated transport"/>
    <property type="evidence" value="ECO:0007669"/>
    <property type="project" value="TreeGrafter"/>
</dbReference>
<keyword evidence="17" id="KW-1185">Reference proteome</keyword>
<reference evidence="16" key="1">
    <citation type="submission" date="2021-09" db="EMBL/GenBank/DDBJ databases">
        <title>A high-quality genome of the endoparasitic fungus Hirsutella rhossiliensis with a comparison of Hirsutella genomes reveals transposable elements contributing to genome size variation.</title>
        <authorList>
            <person name="Lin R."/>
            <person name="Jiao Y."/>
            <person name="Sun X."/>
            <person name="Ling J."/>
            <person name="Xie B."/>
            <person name="Cheng X."/>
        </authorList>
    </citation>
    <scope>NUCLEOTIDE SEQUENCE</scope>
    <source>
        <strain evidence="16">HR02</strain>
    </source>
</reference>
<evidence type="ECO:0000256" key="13">
    <source>
        <dbReference type="SAM" id="MobiDB-lite"/>
    </source>
</evidence>
<proteinExistence type="inferred from homology"/>
<evidence type="ECO:0000256" key="6">
    <source>
        <dbReference type="ARBA" id="ARBA00022692"/>
    </source>
</evidence>
<dbReference type="InterPro" id="IPR056824">
    <property type="entry name" value="PGAP1_TMD"/>
</dbReference>
<dbReference type="InterPro" id="IPR012908">
    <property type="entry name" value="PGAP1-ab_dom-like"/>
</dbReference>
<dbReference type="Pfam" id="PF07819">
    <property type="entry name" value="PGAP1"/>
    <property type="match status" value="1"/>
</dbReference>
<evidence type="ECO:0000313" key="17">
    <source>
        <dbReference type="Proteomes" id="UP000824596"/>
    </source>
</evidence>
<evidence type="ECO:0000256" key="4">
    <source>
        <dbReference type="ARBA" id="ARBA00015856"/>
    </source>
</evidence>
<keyword evidence="6 12" id="KW-0812">Transmembrane</keyword>
<keyword evidence="5 12" id="KW-0813">Transport</keyword>
<dbReference type="Gene3D" id="3.40.50.1820">
    <property type="entry name" value="alpha/beta hydrolase"/>
    <property type="match status" value="1"/>
</dbReference>
<dbReference type="EMBL" id="JAIZPD010000004">
    <property type="protein sequence ID" value="KAH0964456.1"/>
    <property type="molecule type" value="Genomic_DNA"/>
</dbReference>
<evidence type="ECO:0000256" key="7">
    <source>
        <dbReference type="ARBA" id="ARBA00022801"/>
    </source>
</evidence>
<protein>
    <recommendedName>
        <fullName evidence="4 12">GPI inositol-deacylase</fullName>
        <ecNumber evidence="12">3.1.-.-</ecNumber>
    </recommendedName>
</protein>
<feature type="domain" description="GPI inositol-deacylase PGAP1-like alpha/beta" evidence="14">
    <location>
        <begin position="159"/>
        <end position="402"/>
    </location>
</feature>
<keyword evidence="7 12" id="KW-0378">Hydrolase</keyword>
<dbReference type="Proteomes" id="UP000824596">
    <property type="component" value="Unassembled WGS sequence"/>
</dbReference>
<evidence type="ECO:0000313" key="16">
    <source>
        <dbReference type="EMBL" id="KAH0964456.1"/>
    </source>
</evidence>
<dbReference type="GO" id="GO:0006505">
    <property type="term" value="P:GPI anchor metabolic process"/>
    <property type="evidence" value="ECO:0007669"/>
    <property type="project" value="TreeGrafter"/>
</dbReference>
<evidence type="ECO:0000256" key="2">
    <source>
        <dbReference type="ARBA" id="ARBA00004477"/>
    </source>
</evidence>
<evidence type="ECO:0000256" key="11">
    <source>
        <dbReference type="ARBA" id="ARBA00023136"/>
    </source>
</evidence>
<dbReference type="InterPro" id="IPR029058">
    <property type="entry name" value="AB_hydrolase_fold"/>
</dbReference>
<dbReference type="EC" id="3.1.-.-" evidence="12"/>
<organism evidence="16 17">
    <name type="scientific">Hirsutella rhossiliensis</name>
    <dbReference type="NCBI Taxonomy" id="111463"/>
    <lineage>
        <taxon>Eukaryota</taxon>
        <taxon>Fungi</taxon>
        <taxon>Dikarya</taxon>
        <taxon>Ascomycota</taxon>
        <taxon>Pezizomycotina</taxon>
        <taxon>Sordariomycetes</taxon>
        <taxon>Hypocreomycetidae</taxon>
        <taxon>Hypocreales</taxon>
        <taxon>Ophiocordycipitaceae</taxon>
        <taxon>Hirsutella</taxon>
    </lineage>
</organism>